<organism evidence="1">
    <name type="scientific">termite gut metagenome</name>
    <dbReference type="NCBI Taxonomy" id="433724"/>
    <lineage>
        <taxon>unclassified sequences</taxon>
        <taxon>metagenomes</taxon>
        <taxon>organismal metagenomes</taxon>
    </lineage>
</organism>
<reference evidence="1" key="1">
    <citation type="submission" date="2019-03" db="EMBL/GenBank/DDBJ databases">
        <title>Single cell metagenomics reveals metabolic interactions within the superorganism composed of flagellate Streblomastix strix and complex community of Bacteroidetes bacteria on its surface.</title>
        <authorList>
            <person name="Treitli S.C."/>
            <person name="Kolisko M."/>
            <person name="Husnik F."/>
            <person name="Keeling P."/>
            <person name="Hampl V."/>
        </authorList>
    </citation>
    <scope>NUCLEOTIDE SEQUENCE</scope>
    <source>
        <strain evidence="1">STM</strain>
    </source>
</reference>
<dbReference type="EMBL" id="SNRY01000668">
    <property type="protein sequence ID" value="KAA6337824.1"/>
    <property type="molecule type" value="Genomic_DNA"/>
</dbReference>
<comment type="caution">
    <text evidence="1">The sequence shown here is derived from an EMBL/GenBank/DDBJ whole genome shotgun (WGS) entry which is preliminary data.</text>
</comment>
<evidence type="ECO:0000313" key="1">
    <source>
        <dbReference type="EMBL" id="KAA6337824.1"/>
    </source>
</evidence>
<sequence>MYTLSAYNFPNRPLPGHVKYLLITVVHIASCQAEVYRLAPFITEQMKFKTKEPAHRTFPNFSQPLEHFVSPYSFVMTNPNAGTVYVCYARTILQNKSVSRKERIV</sequence>
<dbReference type="AlphaFoldDB" id="A0A5J4RVE3"/>
<gene>
    <name evidence="1" type="ORF">EZS27_014128</name>
</gene>
<name>A0A5J4RVE3_9ZZZZ</name>
<proteinExistence type="predicted"/>
<accession>A0A5J4RVE3</accession>
<protein>
    <submittedName>
        <fullName evidence="1">Uncharacterized protein</fullName>
    </submittedName>
</protein>